<name>A0A814Z6Q8_9BILA</name>
<comment type="caution">
    <text evidence="3">The sequence shown here is derived from an EMBL/GenBank/DDBJ whole genome shotgun (WGS) entry which is preliminary data.</text>
</comment>
<sequence>MSARNNNNYGTLRDVNDGNIQPNRTVIMTVQQNPWLYICTIVSFLIIIGLIVPLVIYVLKYEHCKAVQPTTTSTTITCIPVPNNGLLYGTNNPVTSLTYKYYSFSYCPTSLAAILTFSLRNYQSNWYLDDINMYTAPNNRTQGIVNGGFESGSTLGWENTGSCKGTIGTGTFAHSGNHYYFSKCSPNIDYLSQNITTIKGQLYYLDFWLYTEKSNVTNTLLNVTILS</sequence>
<dbReference type="Gene3D" id="2.60.120.260">
    <property type="entry name" value="Galactose-binding domain-like"/>
    <property type="match status" value="1"/>
</dbReference>
<evidence type="ECO:0000313" key="3">
    <source>
        <dbReference type="EMBL" id="CAF1238942.1"/>
    </source>
</evidence>
<keyword evidence="1" id="KW-1133">Transmembrane helix</keyword>
<keyword evidence="1" id="KW-0472">Membrane</keyword>
<protein>
    <submittedName>
        <fullName evidence="3">Uncharacterized protein</fullName>
    </submittedName>
</protein>
<dbReference type="Proteomes" id="UP000682733">
    <property type="component" value="Unassembled WGS sequence"/>
</dbReference>
<keyword evidence="6" id="KW-1185">Reference proteome</keyword>
<dbReference type="EMBL" id="CAJNOK010008057">
    <property type="protein sequence ID" value="CAF1052883.1"/>
    <property type="molecule type" value="Genomic_DNA"/>
</dbReference>
<dbReference type="EMBL" id="CAJNOQ010009965">
    <property type="protein sequence ID" value="CAF1238942.1"/>
    <property type="molecule type" value="Genomic_DNA"/>
</dbReference>
<organism evidence="3 6">
    <name type="scientific">Didymodactylos carnosus</name>
    <dbReference type="NCBI Taxonomy" id="1234261"/>
    <lineage>
        <taxon>Eukaryota</taxon>
        <taxon>Metazoa</taxon>
        <taxon>Spiralia</taxon>
        <taxon>Gnathifera</taxon>
        <taxon>Rotifera</taxon>
        <taxon>Eurotatoria</taxon>
        <taxon>Bdelloidea</taxon>
        <taxon>Philodinida</taxon>
        <taxon>Philodinidae</taxon>
        <taxon>Didymodactylos</taxon>
    </lineage>
</organism>
<evidence type="ECO:0000313" key="5">
    <source>
        <dbReference type="EMBL" id="CAF4001108.1"/>
    </source>
</evidence>
<gene>
    <name evidence="3" type="ORF">GPM918_LOCUS25557</name>
    <name evidence="2" type="ORF">OVA965_LOCUS17030</name>
    <name evidence="5" type="ORF">SRO942_LOCUS25563</name>
    <name evidence="4" type="ORF">TMI583_LOCUS17040</name>
</gene>
<keyword evidence="1" id="KW-0812">Transmembrane</keyword>
<reference evidence="3" key="1">
    <citation type="submission" date="2021-02" db="EMBL/GenBank/DDBJ databases">
        <authorList>
            <person name="Nowell W R."/>
        </authorList>
    </citation>
    <scope>NUCLEOTIDE SEQUENCE</scope>
</reference>
<dbReference type="EMBL" id="CAJOBA010008070">
    <property type="protein sequence ID" value="CAF3819518.1"/>
    <property type="molecule type" value="Genomic_DNA"/>
</dbReference>
<evidence type="ECO:0000256" key="1">
    <source>
        <dbReference type="SAM" id="Phobius"/>
    </source>
</evidence>
<dbReference type="Proteomes" id="UP000681722">
    <property type="component" value="Unassembled WGS sequence"/>
</dbReference>
<evidence type="ECO:0000313" key="4">
    <source>
        <dbReference type="EMBL" id="CAF3819518.1"/>
    </source>
</evidence>
<dbReference type="EMBL" id="CAJOBC010009970">
    <property type="protein sequence ID" value="CAF4001108.1"/>
    <property type="molecule type" value="Genomic_DNA"/>
</dbReference>
<proteinExistence type="predicted"/>
<dbReference type="AlphaFoldDB" id="A0A814Z6Q8"/>
<evidence type="ECO:0000313" key="2">
    <source>
        <dbReference type="EMBL" id="CAF1052883.1"/>
    </source>
</evidence>
<dbReference type="Proteomes" id="UP000663829">
    <property type="component" value="Unassembled WGS sequence"/>
</dbReference>
<dbReference type="Proteomes" id="UP000677228">
    <property type="component" value="Unassembled WGS sequence"/>
</dbReference>
<accession>A0A814Z6Q8</accession>
<feature type="transmembrane region" description="Helical" evidence="1">
    <location>
        <begin position="35"/>
        <end position="59"/>
    </location>
</feature>
<evidence type="ECO:0000313" key="6">
    <source>
        <dbReference type="Proteomes" id="UP000663829"/>
    </source>
</evidence>